<dbReference type="RefSeq" id="WP_188383923.1">
    <property type="nucleotide sequence ID" value="NZ_BMEY01000005.1"/>
</dbReference>
<organism evidence="2 3">
    <name type="scientific">Ornithinibacillus halotolerans</name>
    <dbReference type="NCBI Taxonomy" id="1274357"/>
    <lineage>
        <taxon>Bacteria</taxon>
        <taxon>Bacillati</taxon>
        <taxon>Bacillota</taxon>
        <taxon>Bacilli</taxon>
        <taxon>Bacillales</taxon>
        <taxon>Bacillaceae</taxon>
        <taxon>Ornithinibacillus</taxon>
    </lineage>
</organism>
<dbReference type="AlphaFoldDB" id="A0A916RTZ0"/>
<gene>
    <name evidence="2" type="ORF">GCM10008025_13620</name>
</gene>
<dbReference type="Proteomes" id="UP000613512">
    <property type="component" value="Unassembled WGS sequence"/>
</dbReference>
<dbReference type="InterPro" id="IPR024775">
    <property type="entry name" value="DinB-like"/>
</dbReference>
<reference evidence="2" key="2">
    <citation type="submission" date="2020-09" db="EMBL/GenBank/DDBJ databases">
        <authorList>
            <person name="Sun Q."/>
            <person name="Zhou Y."/>
        </authorList>
    </citation>
    <scope>NUCLEOTIDE SEQUENCE</scope>
    <source>
        <strain evidence="2">CGMCC 1.12408</strain>
    </source>
</reference>
<evidence type="ECO:0000259" key="1">
    <source>
        <dbReference type="Pfam" id="PF12867"/>
    </source>
</evidence>
<dbReference type="Pfam" id="PF12867">
    <property type="entry name" value="DinB_2"/>
    <property type="match status" value="1"/>
</dbReference>
<comment type="caution">
    <text evidence="2">The sequence shown here is derived from an EMBL/GenBank/DDBJ whole genome shotgun (WGS) entry which is preliminary data.</text>
</comment>
<name>A0A916RTZ0_9BACI</name>
<dbReference type="InterPro" id="IPR034660">
    <property type="entry name" value="DinB/YfiT-like"/>
</dbReference>
<accession>A0A916RTZ0</accession>
<feature type="domain" description="DinB-like" evidence="1">
    <location>
        <begin position="11"/>
        <end position="144"/>
    </location>
</feature>
<keyword evidence="3" id="KW-1185">Reference proteome</keyword>
<dbReference type="Gene3D" id="1.20.120.450">
    <property type="entry name" value="dinb family like domain"/>
    <property type="match status" value="1"/>
</dbReference>
<protein>
    <recommendedName>
        <fullName evidence="1">DinB-like domain-containing protein</fullName>
    </recommendedName>
</protein>
<evidence type="ECO:0000313" key="2">
    <source>
        <dbReference type="EMBL" id="GGA70982.1"/>
    </source>
</evidence>
<proteinExistence type="predicted"/>
<dbReference type="EMBL" id="BMEY01000005">
    <property type="protein sequence ID" value="GGA70982.1"/>
    <property type="molecule type" value="Genomic_DNA"/>
</dbReference>
<sequence length="154" mass="18236">MKKRHEVLFNQLETYRKETLDLVNDITEEEAEKIPVGFNNNIRWNLGHIFLDQYLWVEALTNESSNVTRTFNEWFGFGTSPKNFAPETPSYFELKDLLLIQPTQLREKYGSRLEEEFEPLEMGMYTIEQVLARTIYHEGLHAAAILYLKRFIRG</sequence>
<evidence type="ECO:0000313" key="3">
    <source>
        <dbReference type="Proteomes" id="UP000613512"/>
    </source>
</evidence>
<reference evidence="2" key="1">
    <citation type="journal article" date="2014" name="Int. J. Syst. Evol. Microbiol.">
        <title>Complete genome sequence of Corynebacterium casei LMG S-19264T (=DSM 44701T), isolated from a smear-ripened cheese.</title>
        <authorList>
            <consortium name="US DOE Joint Genome Institute (JGI-PGF)"/>
            <person name="Walter F."/>
            <person name="Albersmeier A."/>
            <person name="Kalinowski J."/>
            <person name="Ruckert C."/>
        </authorList>
    </citation>
    <scope>NUCLEOTIDE SEQUENCE</scope>
    <source>
        <strain evidence="2">CGMCC 1.12408</strain>
    </source>
</reference>
<dbReference type="SUPFAM" id="SSF109854">
    <property type="entry name" value="DinB/YfiT-like putative metalloenzymes"/>
    <property type="match status" value="1"/>
</dbReference>